<reference evidence="3 4" key="1">
    <citation type="submission" date="2019-11" db="EMBL/GenBank/DDBJ databases">
        <authorList>
            <person name="Li J."/>
        </authorList>
    </citation>
    <scope>NUCLEOTIDE SEQUENCE [LARGE SCALE GENOMIC DNA]</scope>
    <source>
        <strain evidence="3 4">J4</strain>
    </source>
</reference>
<dbReference type="EMBL" id="WJNH01000007">
    <property type="protein sequence ID" value="MRG87178.1"/>
    <property type="molecule type" value="Genomic_DNA"/>
</dbReference>
<feature type="compositionally biased region" description="Acidic residues" evidence="1">
    <location>
        <begin position="14"/>
        <end position="29"/>
    </location>
</feature>
<dbReference type="InterPro" id="IPR003709">
    <property type="entry name" value="VanY-like_core_dom"/>
</dbReference>
<evidence type="ECO:0000313" key="3">
    <source>
        <dbReference type="EMBL" id="MRG87178.1"/>
    </source>
</evidence>
<dbReference type="PANTHER" id="PTHR34385">
    <property type="entry name" value="D-ALANYL-D-ALANINE CARBOXYPEPTIDASE"/>
    <property type="match status" value="1"/>
</dbReference>
<comment type="caution">
    <text evidence="3">The sequence shown here is derived from an EMBL/GenBank/DDBJ whole genome shotgun (WGS) entry which is preliminary data.</text>
</comment>
<dbReference type="AlphaFoldDB" id="A0A6G1X8P6"/>
<dbReference type="OrthoDB" id="9792074at2"/>
<dbReference type="SUPFAM" id="SSF55166">
    <property type="entry name" value="Hedgehog/DD-peptidase"/>
    <property type="match status" value="1"/>
</dbReference>
<keyword evidence="4" id="KW-1185">Reference proteome</keyword>
<evidence type="ECO:0000256" key="1">
    <source>
        <dbReference type="SAM" id="MobiDB-lite"/>
    </source>
</evidence>
<proteinExistence type="predicted"/>
<gene>
    <name evidence="3" type="ORF">GH754_12750</name>
</gene>
<dbReference type="InterPro" id="IPR009045">
    <property type="entry name" value="Zn_M74/Hedgehog-like"/>
</dbReference>
<dbReference type="Gene3D" id="3.30.1380.10">
    <property type="match status" value="1"/>
</dbReference>
<feature type="domain" description="D-alanyl-D-alanine carboxypeptidase-like core" evidence="2">
    <location>
        <begin position="233"/>
        <end position="362"/>
    </location>
</feature>
<evidence type="ECO:0000313" key="4">
    <source>
        <dbReference type="Proteomes" id="UP000480185"/>
    </source>
</evidence>
<name>A0A6G1X8P6_9BACI</name>
<evidence type="ECO:0000259" key="2">
    <source>
        <dbReference type="Pfam" id="PF02557"/>
    </source>
</evidence>
<dbReference type="GO" id="GO:0008233">
    <property type="term" value="F:peptidase activity"/>
    <property type="evidence" value="ECO:0007669"/>
    <property type="project" value="InterPro"/>
</dbReference>
<protein>
    <recommendedName>
        <fullName evidence="2">D-alanyl-D-alanine carboxypeptidase-like core domain-containing protein</fullName>
    </recommendedName>
</protein>
<feature type="region of interest" description="Disordered" evidence="1">
    <location>
        <begin position="1"/>
        <end position="46"/>
    </location>
</feature>
<dbReference type="CDD" id="cd14852">
    <property type="entry name" value="LD-carboxypeptidase"/>
    <property type="match status" value="1"/>
</dbReference>
<sequence>MITGCTQQENEQPPVEEDQEEVEQDEDNQENQPAQDNTLDKEEAEHLIQSFRDQLIQETDEHLKVKNFNNKEELVNQLTKLADPELAKEYVDLFYKEENGDLYIIPKGGPVLLNKDLPYELAKNEGGLYYITQNNETEAKGKYSLYILFNQSDGKWIIQDIKLDVEEQHDPEDIPDQKKEEPAEDVIYSKQQIEQKGHLLLVNKSHALPEDYVPEELVIPDVLFTFEEQLPKKQMQKEAARALEEMFQQAKAENINLYAVSGYRSYERQDQIFQYNVNQHGEEYANQFSARPGESEHQTGLTMDITSRSANFGLIQQFGETKEGKWVAENAHQYGFIVRYPENQEDITGYIYEPWHLRYIGKEAAKEVYKRKVTLEEFVNSMIPKG</sequence>
<dbReference type="Proteomes" id="UP000480185">
    <property type="component" value="Unassembled WGS sequence"/>
</dbReference>
<organism evidence="3 4">
    <name type="scientific">Salinibacillus xinjiangensis</name>
    <dbReference type="NCBI Taxonomy" id="1229268"/>
    <lineage>
        <taxon>Bacteria</taxon>
        <taxon>Bacillati</taxon>
        <taxon>Bacillota</taxon>
        <taxon>Bacilli</taxon>
        <taxon>Bacillales</taxon>
        <taxon>Bacillaceae</taxon>
        <taxon>Salinibacillus</taxon>
    </lineage>
</organism>
<dbReference type="Pfam" id="PF02557">
    <property type="entry name" value="VanY"/>
    <property type="match status" value="1"/>
</dbReference>
<dbReference type="GO" id="GO:0006508">
    <property type="term" value="P:proteolysis"/>
    <property type="evidence" value="ECO:0007669"/>
    <property type="project" value="InterPro"/>
</dbReference>
<dbReference type="InterPro" id="IPR058193">
    <property type="entry name" value="VanY/YodJ_core_dom"/>
</dbReference>
<accession>A0A6G1X8P6</accession>
<dbReference type="InterPro" id="IPR052179">
    <property type="entry name" value="DD-CPase-like"/>
</dbReference>
<dbReference type="PANTHER" id="PTHR34385:SF1">
    <property type="entry name" value="PEPTIDOGLYCAN L-ALANYL-D-GLUTAMATE ENDOPEPTIDASE CWLK"/>
    <property type="match status" value="1"/>
</dbReference>